<feature type="non-terminal residue" evidence="1">
    <location>
        <position position="81"/>
    </location>
</feature>
<proteinExistence type="predicted"/>
<dbReference type="Proteomes" id="UP001162501">
    <property type="component" value="Chromosome 28"/>
</dbReference>
<name>A0AC59ZCT3_RANTA</name>
<accession>A0AC59ZCT3</accession>
<dbReference type="EMBL" id="OX596112">
    <property type="protein sequence ID" value="CAN0377982.1"/>
    <property type="molecule type" value="Genomic_DNA"/>
</dbReference>
<gene>
    <name evidence="1" type="ORF">MRATA1EN22A_LOCUS16940</name>
</gene>
<protein>
    <submittedName>
        <fullName evidence="1">Uncharacterized protein</fullName>
    </submittedName>
</protein>
<evidence type="ECO:0000313" key="2">
    <source>
        <dbReference type="Proteomes" id="UP001162501"/>
    </source>
</evidence>
<reference evidence="1" key="1">
    <citation type="submission" date="2023-05" db="EMBL/GenBank/DDBJ databases">
        <authorList>
            <consortium name="ELIXIR-Norway"/>
        </authorList>
    </citation>
    <scope>NUCLEOTIDE SEQUENCE</scope>
</reference>
<sequence length="81" mass="7853">MTSRLGCGGARGHGCGGSGGPRLRPGLSAQRPPEGPPARPRRPRGSGPAPLRSRATGLPPPWPCAAGSLGSPATGGAPEPG</sequence>
<organism evidence="1 2">
    <name type="scientific">Rangifer tarandus platyrhynchus</name>
    <name type="common">Svalbard reindeer</name>
    <dbReference type="NCBI Taxonomy" id="3082113"/>
    <lineage>
        <taxon>Eukaryota</taxon>
        <taxon>Metazoa</taxon>
        <taxon>Chordata</taxon>
        <taxon>Craniata</taxon>
        <taxon>Vertebrata</taxon>
        <taxon>Euteleostomi</taxon>
        <taxon>Mammalia</taxon>
        <taxon>Eutheria</taxon>
        <taxon>Laurasiatheria</taxon>
        <taxon>Artiodactyla</taxon>
        <taxon>Ruminantia</taxon>
        <taxon>Pecora</taxon>
        <taxon>Cervidae</taxon>
        <taxon>Odocoileinae</taxon>
        <taxon>Rangifer</taxon>
    </lineage>
</organism>
<evidence type="ECO:0000313" key="1">
    <source>
        <dbReference type="EMBL" id="CAN0377982.1"/>
    </source>
</evidence>
<reference evidence="1" key="2">
    <citation type="submission" date="2025-03" db="EMBL/GenBank/DDBJ databases">
        <authorList>
            <consortium name="ELIXIR-Norway"/>
            <consortium name="Elixir Norway"/>
        </authorList>
    </citation>
    <scope>NUCLEOTIDE SEQUENCE</scope>
</reference>